<gene>
    <name evidence="2" type="ORF">QLH32_04770</name>
</gene>
<accession>A0ABY8S7U5</accession>
<dbReference type="SMART" id="SM00507">
    <property type="entry name" value="HNHc"/>
    <property type="match status" value="1"/>
</dbReference>
<dbReference type="Proteomes" id="UP001229836">
    <property type="component" value="Chromosome"/>
</dbReference>
<reference evidence="2 3" key="1">
    <citation type="submission" date="2023-05" db="EMBL/GenBank/DDBJ databases">
        <title>The complete genome of Acinetobacter sp. nov KCTC 92772.</title>
        <authorList>
            <person name="Zhou G."/>
        </authorList>
    </citation>
    <scope>NUCLEOTIDE SEQUENCE [LARGE SCALE GENOMIC DNA]</scope>
    <source>
        <strain evidence="2 3">KCTC 92772</strain>
    </source>
</reference>
<dbReference type="Pfam" id="PF01844">
    <property type="entry name" value="HNH"/>
    <property type="match status" value="1"/>
</dbReference>
<dbReference type="EMBL" id="CP125669">
    <property type="protein sequence ID" value="WHP06788.1"/>
    <property type="molecule type" value="Genomic_DNA"/>
</dbReference>
<dbReference type="InterPro" id="IPR002711">
    <property type="entry name" value="HNH"/>
</dbReference>
<evidence type="ECO:0000313" key="3">
    <source>
        <dbReference type="Proteomes" id="UP001229836"/>
    </source>
</evidence>
<keyword evidence="2" id="KW-0540">Nuclease</keyword>
<keyword evidence="2" id="KW-0255">Endonuclease</keyword>
<keyword evidence="3" id="KW-1185">Reference proteome</keyword>
<dbReference type="Gene3D" id="1.10.30.50">
    <property type="match status" value="1"/>
</dbReference>
<evidence type="ECO:0000259" key="1">
    <source>
        <dbReference type="SMART" id="SM00507"/>
    </source>
</evidence>
<protein>
    <submittedName>
        <fullName evidence="2">HNH endonuclease</fullName>
    </submittedName>
</protein>
<organism evidence="2 3">
    <name type="scientific">Acinetobacter corruptisaponis</name>
    <dbReference type="NCBI Taxonomy" id="3045147"/>
    <lineage>
        <taxon>Bacteria</taxon>
        <taxon>Pseudomonadati</taxon>
        <taxon>Pseudomonadota</taxon>
        <taxon>Gammaproteobacteria</taxon>
        <taxon>Moraxellales</taxon>
        <taxon>Moraxellaceae</taxon>
        <taxon>Acinetobacter</taxon>
    </lineage>
</organism>
<name>A0ABY8S7U5_9GAMM</name>
<feature type="domain" description="HNH nuclease" evidence="1">
    <location>
        <begin position="40"/>
        <end position="92"/>
    </location>
</feature>
<dbReference type="InterPro" id="IPR003615">
    <property type="entry name" value="HNH_nuc"/>
</dbReference>
<dbReference type="GO" id="GO:0004519">
    <property type="term" value="F:endonuclease activity"/>
    <property type="evidence" value="ECO:0007669"/>
    <property type="project" value="UniProtKB-KW"/>
</dbReference>
<dbReference type="RefSeq" id="WP_283268387.1">
    <property type="nucleotide sequence ID" value="NZ_CP125669.1"/>
</dbReference>
<dbReference type="CDD" id="cd00085">
    <property type="entry name" value="HNHc"/>
    <property type="match status" value="1"/>
</dbReference>
<keyword evidence="2" id="KW-0378">Hydrolase</keyword>
<evidence type="ECO:0000313" key="2">
    <source>
        <dbReference type="EMBL" id="WHP06788.1"/>
    </source>
</evidence>
<sequence length="152" mass="17798">MKNKITAFHPNMARDNTMLQEFVGKRLFDRHKNKFKPEFKYALWLASNKQCAYCGKKLQNSVESRVDHFEPKSRFDNEHINNYVCACVLCNTIKGNADIEEFRFRFAFYNSDFRGVVSPSQAISLINMGIEFPVETELFHFEKFIITGANHE</sequence>
<proteinExistence type="predicted"/>